<evidence type="ECO:0000259" key="2">
    <source>
        <dbReference type="Pfam" id="PF20693"/>
    </source>
</evidence>
<gene>
    <name evidence="3" type="ORF">EXN24_17230</name>
</gene>
<keyword evidence="1" id="KW-1133">Transmembrane helix</keyword>
<feature type="domain" description="YobI-like P-loop NTPase" evidence="2">
    <location>
        <begin position="38"/>
        <end position="397"/>
    </location>
</feature>
<dbReference type="EMBL" id="SGOB01000003">
    <property type="protein sequence ID" value="TRA88266.1"/>
    <property type="molecule type" value="Genomic_DNA"/>
</dbReference>
<protein>
    <submittedName>
        <fullName evidence="3">ATP-binding protein</fullName>
    </submittedName>
</protein>
<name>A0AA94VBY5_RHIRH</name>
<dbReference type="GO" id="GO:0005524">
    <property type="term" value="F:ATP binding"/>
    <property type="evidence" value="ECO:0007669"/>
    <property type="project" value="UniProtKB-KW"/>
</dbReference>
<evidence type="ECO:0000256" key="1">
    <source>
        <dbReference type="SAM" id="Phobius"/>
    </source>
</evidence>
<keyword evidence="3" id="KW-0067">ATP-binding</keyword>
<dbReference type="InterPro" id="IPR048428">
    <property type="entry name" value="YobI-NTPase"/>
</dbReference>
<keyword evidence="1" id="KW-0472">Membrane</keyword>
<evidence type="ECO:0000313" key="4">
    <source>
        <dbReference type="Proteomes" id="UP000320858"/>
    </source>
</evidence>
<feature type="transmembrane region" description="Helical" evidence="1">
    <location>
        <begin position="173"/>
        <end position="194"/>
    </location>
</feature>
<dbReference type="AlphaFoldDB" id="A0AA94VBY5"/>
<dbReference type="Pfam" id="PF20693">
    <property type="entry name" value="YobI-ATPase"/>
    <property type="match status" value="1"/>
</dbReference>
<evidence type="ECO:0000313" key="3">
    <source>
        <dbReference type="EMBL" id="TRA88266.1"/>
    </source>
</evidence>
<dbReference type="RefSeq" id="WP_142851332.1">
    <property type="nucleotide sequence ID" value="NZ_SGOB01000003.1"/>
</dbReference>
<reference evidence="3 4" key="1">
    <citation type="journal article" date="2019" name="Appl. Microbiol. Biotechnol.">
        <title>Differential efficiency of wild type rhizogenic strains for rol gene transformation of plants.</title>
        <authorList>
            <person name="Desmet S."/>
            <person name="De Keyser E."/>
            <person name="Van Vaerenbergh J."/>
            <person name="Baeyen S."/>
            <person name="Van Huylenbroeck J."/>
            <person name="Geelen D."/>
            <person name="Dhooghe E."/>
        </authorList>
    </citation>
    <scope>NUCLEOTIDE SEQUENCE [LARGE SCALE GENOMIC DNA]</scope>
    <source>
        <strain evidence="3 4">B 4.1</strain>
    </source>
</reference>
<keyword evidence="1" id="KW-0812">Transmembrane</keyword>
<keyword evidence="3" id="KW-0547">Nucleotide-binding</keyword>
<proteinExistence type="predicted"/>
<feature type="transmembrane region" description="Helical" evidence="1">
    <location>
        <begin position="134"/>
        <end position="153"/>
    </location>
</feature>
<dbReference type="Proteomes" id="UP000320858">
    <property type="component" value="Unassembled WGS sequence"/>
</dbReference>
<accession>A0AA94VBY5</accession>
<sequence length="1185" mass="135455">MTFFKISWIKRFRSSPIQRDTRFVDLAPTNNADETGIYSAALNAAMNEESVFNIALTGPYGSGKSSVIKSFLKSYPGKPLPLSLASFIPEGEASGKGPSKQEIERSILQQILYGADANRLPHSRFKRIQTPNKWSALSSFALCVGVFCIWYLFTKVSDITSGAYFKPLGWSNWFNYLAFLVGTICVWWLVHGVYVKSFGVSLKSVSLKDIQIAPNAADQESILNRHLDEIIYFFQSTEYDLVIIEDLDRFENPDIFVTLREINGLVNANAGIHRRIRFLYALRDDIFVNKDRTKFFEFIVPIIPIINHSNSVDKVLAHINRTGLGKRLNARFVREVSRYLDDMRLIGNIFNEYVIYSSNLNTDGEAVLDTDKLLAILIYKNVMPKDFAALHRQEGVVAKVFRRYDEFIARAESKIQAELEKIQTAIDQAEAHTVKDLVDLRRIYAMAIIARVPANMTLLNTEFGQISLGGIPEHPEFEKLLSMTSIPAMNQYGYQANVQLQGLEASVDSAATYLQRKDAIEYQSAEFKERMAEKTRELKREISLLRITRFNEVVRESSELIEEVFAEIGENRDLLRYLILEGYLDDTYYQYISLFHGERLSPNDHRFLVQIRSYKNPSPDFQLDNVSEIVASLREEDFGREYVLNRHLVDYLLENPLENSARIDVAIEFIKDHFSECDGFFLSYYSSGKFVNQLVSTLSLKWPNFAVIALKSSHAAAHAARILAFAPEQLFAPRNPARAALSRFLSENLSLVILEKVAFDFNRLKAIEVRVANLSTIVDFRDLGRFVSAERLYQISIENVRHIMEHIVGYTELDALETQNFTSIRKSNDRSLLAYLDANFQTYLSDVLLQLEKNTLEDAPSVIEVLNHEEVDFDSRAEFLEKQSTSFQSFDEVPEAFHHLLLKGKKIIGTWRNCLTYLSSKVFEKEALTAFLQSGEAAQALSRTPVPDGKESLPLRQFLIDNDSLEDDVYNSYVSNLPKPFTHLPAVRTEKIKILIREQKIVFSKENFEKMETSLQLLFIATNFELYWNKRQEYTIDDSFRGELIKTAISDAQKLRVISEIDPSFVVSHPSIAALIAPILNRLPIAPTDYDADFIRAVVVNSRQGEQQISLFNKLQIKLSTEEVRRILQALPPPYSDITISGKNPKIEKTEINEVFASWLKARKLISTFNTSSVGDHIRINNFRK</sequence>
<comment type="caution">
    <text evidence="3">The sequence shown here is derived from an EMBL/GenBank/DDBJ whole genome shotgun (WGS) entry which is preliminary data.</text>
</comment>
<organism evidence="3 4">
    <name type="scientific">Rhizobium rhizogenes</name>
    <name type="common">Agrobacterium rhizogenes</name>
    <dbReference type="NCBI Taxonomy" id="359"/>
    <lineage>
        <taxon>Bacteria</taxon>
        <taxon>Pseudomonadati</taxon>
        <taxon>Pseudomonadota</taxon>
        <taxon>Alphaproteobacteria</taxon>
        <taxon>Hyphomicrobiales</taxon>
        <taxon>Rhizobiaceae</taxon>
        <taxon>Rhizobium/Agrobacterium group</taxon>
        <taxon>Rhizobium</taxon>
    </lineage>
</organism>